<protein>
    <submittedName>
        <fullName evidence="1">Uncharacterized protein</fullName>
    </submittedName>
</protein>
<accession>A0A9J5W6T7</accession>
<gene>
    <name evidence="1" type="ORF">H5410_061016</name>
</gene>
<dbReference type="EMBL" id="JACXVP010000012">
    <property type="protein sequence ID" value="KAG5571250.1"/>
    <property type="molecule type" value="Genomic_DNA"/>
</dbReference>
<sequence length="63" mass="7561">MLASELNLLKLKLTVTPFINHKRSIQILHKNQLEIVLTWKYKEMLHGWLAEKRQRENGVFDMD</sequence>
<proteinExistence type="predicted"/>
<comment type="caution">
    <text evidence="1">The sequence shown here is derived from an EMBL/GenBank/DDBJ whole genome shotgun (WGS) entry which is preliminary data.</text>
</comment>
<organism evidence="1 2">
    <name type="scientific">Solanum commersonii</name>
    <name type="common">Commerson's wild potato</name>
    <name type="synonym">Commerson's nightshade</name>
    <dbReference type="NCBI Taxonomy" id="4109"/>
    <lineage>
        <taxon>Eukaryota</taxon>
        <taxon>Viridiplantae</taxon>
        <taxon>Streptophyta</taxon>
        <taxon>Embryophyta</taxon>
        <taxon>Tracheophyta</taxon>
        <taxon>Spermatophyta</taxon>
        <taxon>Magnoliopsida</taxon>
        <taxon>eudicotyledons</taxon>
        <taxon>Gunneridae</taxon>
        <taxon>Pentapetalae</taxon>
        <taxon>asterids</taxon>
        <taxon>lamiids</taxon>
        <taxon>Solanales</taxon>
        <taxon>Solanaceae</taxon>
        <taxon>Solanoideae</taxon>
        <taxon>Solaneae</taxon>
        <taxon>Solanum</taxon>
    </lineage>
</organism>
<evidence type="ECO:0000313" key="1">
    <source>
        <dbReference type="EMBL" id="KAG5571250.1"/>
    </source>
</evidence>
<dbReference type="AlphaFoldDB" id="A0A9J5W6T7"/>
<reference evidence="1 2" key="1">
    <citation type="submission" date="2020-09" db="EMBL/GenBank/DDBJ databases">
        <title>De no assembly of potato wild relative species, Solanum commersonii.</title>
        <authorList>
            <person name="Cho K."/>
        </authorList>
    </citation>
    <scope>NUCLEOTIDE SEQUENCE [LARGE SCALE GENOMIC DNA]</scope>
    <source>
        <strain evidence="1">LZ3.2</strain>
        <tissue evidence="1">Leaf</tissue>
    </source>
</reference>
<evidence type="ECO:0000313" key="2">
    <source>
        <dbReference type="Proteomes" id="UP000824120"/>
    </source>
</evidence>
<name>A0A9J5W6T7_SOLCO</name>
<keyword evidence="2" id="KW-1185">Reference proteome</keyword>
<dbReference type="Proteomes" id="UP000824120">
    <property type="component" value="Chromosome 12"/>
</dbReference>